<evidence type="ECO:0000313" key="2">
    <source>
        <dbReference type="EMBL" id="KJR84331.1"/>
    </source>
</evidence>
<dbReference type="RefSeq" id="XP_016587007.1">
    <property type="nucleotide sequence ID" value="XM_016735203.1"/>
</dbReference>
<dbReference type="KEGG" id="ssck:SPSK_08611"/>
<protein>
    <recommendedName>
        <fullName evidence="4">Ubiquitin-like protease family profile domain-containing protein</fullName>
    </recommendedName>
</protein>
<accession>A0A0F2M824</accession>
<dbReference type="Gene3D" id="3.40.395.10">
    <property type="entry name" value="Adenoviral Proteinase, Chain A"/>
    <property type="match status" value="1"/>
</dbReference>
<gene>
    <name evidence="2" type="ORF">SPSK_08611</name>
</gene>
<evidence type="ECO:0000313" key="3">
    <source>
        <dbReference type="Proteomes" id="UP000033710"/>
    </source>
</evidence>
<feature type="region of interest" description="Disordered" evidence="1">
    <location>
        <begin position="560"/>
        <end position="579"/>
    </location>
</feature>
<feature type="region of interest" description="Disordered" evidence="1">
    <location>
        <begin position="1"/>
        <end position="44"/>
    </location>
</feature>
<dbReference type="VEuPathDB" id="FungiDB:SPSK_08611"/>
<feature type="compositionally biased region" description="Acidic residues" evidence="1">
    <location>
        <begin position="260"/>
        <end position="301"/>
    </location>
</feature>
<dbReference type="EMBL" id="AXCR01000007">
    <property type="protein sequence ID" value="KJR84331.1"/>
    <property type="molecule type" value="Genomic_DNA"/>
</dbReference>
<feature type="compositionally biased region" description="Acidic residues" evidence="1">
    <location>
        <begin position="565"/>
        <end position="574"/>
    </location>
</feature>
<feature type="region of interest" description="Disordered" evidence="1">
    <location>
        <begin position="586"/>
        <end position="679"/>
    </location>
</feature>
<feature type="compositionally biased region" description="Polar residues" evidence="1">
    <location>
        <begin position="1"/>
        <end position="11"/>
    </location>
</feature>
<organism evidence="2 3">
    <name type="scientific">Sporothrix schenckii 1099-18</name>
    <dbReference type="NCBI Taxonomy" id="1397361"/>
    <lineage>
        <taxon>Eukaryota</taxon>
        <taxon>Fungi</taxon>
        <taxon>Dikarya</taxon>
        <taxon>Ascomycota</taxon>
        <taxon>Pezizomycotina</taxon>
        <taxon>Sordariomycetes</taxon>
        <taxon>Sordariomycetidae</taxon>
        <taxon>Ophiostomatales</taxon>
        <taxon>Ophiostomataceae</taxon>
        <taxon>Sporothrix</taxon>
    </lineage>
</organism>
<dbReference type="GeneID" id="27670480"/>
<reference evidence="2 3" key="1">
    <citation type="journal article" date="2014" name="BMC Genomics">
        <title>Comparative genomics of the major fungal agents of human and animal Sporotrichosis: Sporothrix schenckii and Sporothrix brasiliensis.</title>
        <authorList>
            <person name="Teixeira M.M."/>
            <person name="de Almeida L.G."/>
            <person name="Kubitschek-Barreira P."/>
            <person name="Alves F.L."/>
            <person name="Kioshima E.S."/>
            <person name="Abadio A.K."/>
            <person name="Fernandes L."/>
            <person name="Derengowski L.S."/>
            <person name="Ferreira K.S."/>
            <person name="Souza R.C."/>
            <person name="Ruiz J.C."/>
            <person name="de Andrade N.C."/>
            <person name="Paes H.C."/>
            <person name="Nicola A.M."/>
            <person name="Albuquerque P."/>
            <person name="Gerber A.L."/>
            <person name="Martins V.P."/>
            <person name="Peconick L.D."/>
            <person name="Neto A.V."/>
            <person name="Chaucanez C.B."/>
            <person name="Silva P.A."/>
            <person name="Cunha O.L."/>
            <person name="de Oliveira F.F."/>
            <person name="dos Santos T.C."/>
            <person name="Barros A.L."/>
            <person name="Soares M.A."/>
            <person name="de Oliveira L.M."/>
            <person name="Marini M.M."/>
            <person name="Villalobos-Duno H."/>
            <person name="Cunha M.M."/>
            <person name="de Hoog S."/>
            <person name="da Silveira J.F."/>
            <person name="Henrissat B."/>
            <person name="Nino-Vega G.A."/>
            <person name="Cisalpino P.S."/>
            <person name="Mora-Montes H.M."/>
            <person name="Almeida S.R."/>
            <person name="Stajich J.E."/>
            <person name="Lopes-Bezerra L.M."/>
            <person name="Vasconcelos A.T."/>
            <person name="Felipe M.S."/>
        </authorList>
    </citation>
    <scope>NUCLEOTIDE SEQUENCE [LARGE SCALE GENOMIC DNA]</scope>
    <source>
        <strain evidence="2 3">1099-18</strain>
    </source>
</reference>
<reference evidence="2 3" key="2">
    <citation type="journal article" date="2015" name="Eukaryot. Cell">
        <title>Asexual propagation of a virulent clone complex in a human and feline outbreak of sporotrichosis.</title>
        <authorList>
            <person name="Teixeira Mde M."/>
            <person name="Rodrigues A.M."/>
            <person name="Tsui C.K."/>
            <person name="de Almeida L.G."/>
            <person name="Van Diepeningen A.D."/>
            <person name="van den Ende B.G."/>
            <person name="Fernandes G.F."/>
            <person name="Kano R."/>
            <person name="Hamelin R.C."/>
            <person name="Lopes-Bezerra L.M."/>
            <person name="Vasconcelos A.T."/>
            <person name="de Hoog S."/>
            <person name="de Camargo Z.P."/>
            <person name="Felipe M.S."/>
        </authorList>
    </citation>
    <scope>NUCLEOTIDE SEQUENCE [LARGE SCALE GENOMIC DNA]</scope>
    <source>
        <strain evidence="2 3">1099-18</strain>
    </source>
</reference>
<dbReference type="PANTHER" id="PTHR35711:SF1">
    <property type="entry name" value="ECTODERMAL, ISOFORM F"/>
    <property type="match status" value="1"/>
</dbReference>
<feature type="region of interest" description="Disordered" evidence="1">
    <location>
        <begin position="200"/>
        <end position="310"/>
    </location>
</feature>
<proteinExistence type="predicted"/>
<dbReference type="OrthoDB" id="3545073at2759"/>
<evidence type="ECO:0008006" key="4">
    <source>
        <dbReference type="Google" id="ProtNLM"/>
    </source>
</evidence>
<dbReference type="Proteomes" id="UP000033710">
    <property type="component" value="Unassembled WGS sequence"/>
</dbReference>
<evidence type="ECO:0000256" key="1">
    <source>
        <dbReference type="SAM" id="MobiDB-lite"/>
    </source>
</evidence>
<comment type="caution">
    <text evidence="2">The sequence shown here is derived from an EMBL/GenBank/DDBJ whole genome shotgun (WGS) entry which is preliminary data.</text>
</comment>
<dbReference type="PANTHER" id="PTHR35711">
    <property type="entry name" value="EXPRESSED PROTEIN"/>
    <property type="match status" value="1"/>
</dbReference>
<name>A0A0F2M824_SPOSC</name>
<dbReference type="AlphaFoldDB" id="A0A0F2M824"/>
<feature type="compositionally biased region" description="Basic and acidic residues" evidence="1">
    <location>
        <begin position="35"/>
        <end position="44"/>
    </location>
</feature>
<feature type="compositionally biased region" description="Polar residues" evidence="1">
    <location>
        <begin position="644"/>
        <end position="654"/>
    </location>
</feature>
<feature type="compositionally biased region" description="Acidic residues" evidence="1">
    <location>
        <begin position="611"/>
        <end position="622"/>
    </location>
</feature>
<sequence>MAASPSSTTGTAKLATPSQPRPTKVVRILPANRPGADRESESYDETARIKMAEPGRGYHQAPNNQGGWTTLKAVLFPWGYAFPDPNRSEKWPCSVAGCGINAKNTIGLAKHWRSAHKRIAFRDNGDGTITNIGSCDVSMVVAQAPCVIAANSSMRSFFILFVPSSTFLHLIPSSIEFSYTSSPDFGIGTTLHISLQGTNILGKGNTSSKRRKDADQSQSARKRTRRSDKDVNNRGNIERTNNGEDDDGNNGGANDRSTDDGGDDGDDDEDDEDEDEAEAEDEDEDEDEYEDDDEDEDEDEESGRSQTLRQILDREHEVLLRQANPTAYYTEDMFETLFAELSKKHKQHAHVHLVPASMWHSLSSMEYTVPPSARACDFLVFPVNHRSHWSVIFADLRGRHLPCPAEGPGALPFLSAVLDPFGHELYVEAHRVVKFLKKYEFAQPAPGQTELISRLDLAHDLPRTPHDEKGLFVLRGLACFLHNPGAFFENAIKRPSVWAAEGIPTSESAHTSHDEVMQTLEAKMLESAADQYVRDFKMSTQGYYKALRRLVGKRFLCDDRHSEESESEANEPSDEANIGTERPAVVEPASTEPPNLEPNGGLPGSASTEPVEPEPAETDEPPATETLSPEPEERSTIHVAFQQAPRSRNVSLARSKNMVLSRDPEPIATIPRPEPTTRLPPFTQAAEAQMEVVDNRDDDDDLYVGGRPAESKPTITGQHAYDRFETNFIFTRRETPGPRSA</sequence>